<evidence type="ECO:0000256" key="1">
    <source>
        <dbReference type="SAM" id="MobiDB-lite"/>
    </source>
</evidence>
<reference evidence="4 5" key="1">
    <citation type="submission" date="2013-05" db="EMBL/GenBank/DDBJ databases">
        <title>Genome assembly of Chondromyces apiculatus DSM 436.</title>
        <authorList>
            <person name="Sharma G."/>
            <person name="Khatri I."/>
            <person name="Kaur C."/>
            <person name="Mayilraj S."/>
            <person name="Subramanian S."/>
        </authorList>
    </citation>
    <scope>NUCLEOTIDE SEQUENCE [LARGE SCALE GENOMIC DNA]</scope>
    <source>
        <strain evidence="4 5">DSM 436</strain>
    </source>
</reference>
<dbReference type="InterPro" id="IPR013830">
    <property type="entry name" value="SGNH_hydro"/>
</dbReference>
<keyword evidence="2" id="KW-0732">Signal</keyword>
<feature type="domain" description="SGNH hydrolase-type esterase" evidence="3">
    <location>
        <begin position="110"/>
        <end position="291"/>
    </location>
</feature>
<accession>A0A017T8E4</accession>
<name>A0A017T8E4_9BACT</name>
<dbReference type="Gene3D" id="3.40.50.1110">
    <property type="entry name" value="SGNH hydrolase"/>
    <property type="match status" value="1"/>
</dbReference>
<dbReference type="PANTHER" id="PTHR30383:SF19">
    <property type="entry name" value="FIBRONECTIN TYPE-III DOMAIN-CONTAINING PROTEIN"/>
    <property type="match status" value="1"/>
</dbReference>
<sequence>MSRPASWLLASTLITSACSANRTETGPSPDVLEPPPVASVASTPASTPTAAAAPTENASASPTTRASAALEGIGAPGNDARDAGLPAPDGGTDAGDAGIATSGKVYVVAAIGDSLTDARSHGGGFLDELKRRCPESRFDNQGKGGNMVNQMRRRFARDVLGEEGGPERPAYTHLIVFGGVNDLYSDKTAFRSVPKISADLAAMYAAGRARGMRIVALTVAPWGGFSSYFTDARGQTTRQLNDWIRGRKAAGEVDHVIDAYALLSCGVPHRLCPDYTKPFMDGLHFGPRGHEVLGKALYEAVFSDCR</sequence>
<evidence type="ECO:0000313" key="5">
    <source>
        <dbReference type="Proteomes" id="UP000019678"/>
    </source>
</evidence>
<evidence type="ECO:0000256" key="2">
    <source>
        <dbReference type="SAM" id="SignalP"/>
    </source>
</evidence>
<dbReference type="STRING" id="1192034.CAP_3907"/>
<dbReference type="eggNOG" id="COG2755">
    <property type="taxonomic scope" value="Bacteria"/>
</dbReference>
<dbReference type="PROSITE" id="PS51257">
    <property type="entry name" value="PROKAR_LIPOPROTEIN"/>
    <property type="match status" value="1"/>
</dbReference>
<dbReference type="OrthoDB" id="5507037at2"/>
<feature type="chain" id="PRO_5001500037" description="SGNH hydrolase-type esterase domain-containing protein" evidence="2">
    <location>
        <begin position="21"/>
        <end position="306"/>
    </location>
</feature>
<feature type="compositionally biased region" description="Low complexity" evidence="1">
    <location>
        <begin position="38"/>
        <end position="69"/>
    </location>
</feature>
<dbReference type="EMBL" id="ASRX01000029">
    <property type="protein sequence ID" value="EYF04881.1"/>
    <property type="molecule type" value="Genomic_DNA"/>
</dbReference>
<evidence type="ECO:0000259" key="3">
    <source>
        <dbReference type="Pfam" id="PF13472"/>
    </source>
</evidence>
<dbReference type="Pfam" id="PF13472">
    <property type="entry name" value="Lipase_GDSL_2"/>
    <property type="match status" value="1"/>
</dbReference>
<keyword evidence="5" id="KW-1185">Reference proteome</keyword>
<gene>
    <name evidence="4" type="ORF">CAP_3907</name>
</gene>
<dbReference type="SUPFAM" id="SSF52266">
    <property type="entry name" value="SGNH hydrolase"/>
    <property type="match status" value="1"/>
</dbReference>
<dbReference type="RefSeq" id="WP_044243474.1">
    <property type="nucleotide sequence ID" value="NZ_ASRX01000029.1"/>
</dbReference>
<dbReference type="InterPro" id="IPR036514">
    <property type="entry name" value="SGNH_hydro_sf"/>
</dbReference>
<dbReference type="InterPro" id="IPR051532">
    <property type="entry name" value="Ester_Hydrolysis_Enzymes"/>
</dbReference>
<feature type="region of interest" description="Disordered" evidence="1">
    <location>
        <begin position="20"/>
        <end position="96"/>
    </location>
</feature>
<proteinExistence type="predicted"/>
<comment type="caution">
    <text evidence="4">The sequence shown here is derived from an EMBL/GenBank/DDBJ whole genome shotgun (WGS) entry which is preliminary data.</text>
</comment>
<dbReference type="Proteomes" id="UP000019678">
    <property type="component" value="Unassembled WGS sequence"/>
</dbReference>
<dbReference type="GO" id="GO:0004622">
    <property type="term" value="F:phosphatidylcholine lysophospholipase activity"/>
    <property type="evidence" value="ECO:0007669"/>
    <property type="project" value="TreeGrafter"/>
</dbReference>
<feature type="compositionally biased region" description="Low complexity" evidence="1">
    <location>
        <begin position="83"/>
        <end position="96"/>
    </location>
</feature>
<evidence type="ECO:0000313" key="4">
    <source>
        <dbReference type="EMBL" id="EYF04881.1"/>
    </source>
</evidence>
<dbReference type="AlphaFoldDB" id="A0A017T8E4"/>
<feature type="signal peptide" evidence="2">
    <location>
        <begin position="1"/>
        <end position="20"/>
    </location>
</feature>
<organism evidence="4 5">
    <name type="scientific">Chondromyces apiculatus DSM 436</name>
    <dbReference type="NCBI Taxonomy" id="1192034"/>
    <lineage>
        <taxon>Bacteria</taxon>
        <taxon>Pseudomonadati</taxon>
        <taxon>Myxococcota</taxon>
        <taxon>Polyangia</taxon>
        <taxon>Polyangiales</taxon>
        <taxon>Polyangiaceae</taxon>
        <taxon>Chondromyces</taxon>
    </lineage>
</organism>
<dbReference type="PANTHER" id="PTHR30383">
    <property type="entry name" value="THIOESTERASE 1/PROTEASE 1/LYSOPHOSPHOLIPASE L1"/>
    <property type="match status" value="1"/>
</dbReference>
<protein>
    <recommendedName>
        <fullName evidence="3">SGNH hydrolase-type esterase domain-containing protein</fullName>
    </recommendedName>
</protein>